<dbReference type="Proteomes" id="UP000061468">
    <property type="component" value="Chromosome"/>
</dbReference>
<name>A0AAC8XH65_9ALTE</name>
<proteinExistence type="predicted"/>
<dbReference type="AlphaFoldDB" id="A0AAC8XH65"/>
<accession>A0AAC8XH65</accession>
<dbReference type="EMBL" id="CP013928">
    <property type="protein sequence ID" value="AMJ77312.1"/>
    <property type="molecule type" value="Genomic_DNA"/>
</dbReference>
<dbReference type="RefSeq" id="WP_012518317.1">
    <property type="nucleotide sequence ID" value="NZ_CAKMLI010000015.1"/>
</dbReference>
<sequence>MAVYSQEATELMSKYREADEAESVAIKALDEYMKAGGGELIRDLSEKMESAHAKKLSIYNEMQKYRLD</sequence>
<evidence type="ECO:0000313" key="1">
    <source>
        <dbReference type="EMBL" id="AMJ77312.1"/>
    </source>
</evidence>
<gene>
    <name evidence="1" type="ORF">AV942_02780</name>
</gene>
<evidence type="ECO:0000313" key="2">
    <source>
        <dbReference type="Proteomes" id="UP000061468"/>
    </source>
</evidence>
<reference evidence="1 2" key="1">
    <citation type="submission" date="2015-12" db="EMBL/GenBank/DDBJ databases">
        <title>Intraspecies pangenome expansion in the marine bacterium Alteromonas.</title>
        <authorList>
            <person name="Lopez-Perez M."/>
            <person name="Rodriguez-Valera F."/>
        </authorList>
    </citation>
    <scope>NUCLEOTIDE SEQUENCE [LARGE SCALE GENOMIC DNA]</scope>
    <source>
        <strain evidence="1 2">UM8</strain>
    </source>
</reference>
<protein>
    <submittedName>
        <fullName evidence="1">Uncharacterized protein</fullName>
    </submittedName>
</protein>
<organism evidence="1 2">
    <name type="scientific">Alteromonas mediterranea</name>
    <dbReference type="NCBI Taxonomy" id="314275"/>
    <lineage>
        <taxon>Bacteria</taxon>
        <taxon>Pseudomonadati</taxon>
        <taxon>Pseudomonadota</taxon>
        <taxon>Gammaproteobacteria</taxon>
        <taxon>Alteromonadales</taxon>
        <taxon>Alteromonadaceae</taxon>
        <taxon>Alteromonas/Salinimonas group</taxon>
        <taxon>Alteromonas</taxon>
    </lineage>
</organism>